<sequence>MVTSQPNLDGILMGDEYDYSILGDDVDPDDLKEEYVKLLAEIQQHLSESPLSQDTIARHHRLLLLPKVIFGSNLIEQAGGPLDLTHALCQLTFCHGLWDELPSTITAVDPIYHTLQNHLLAQSRPSDPASIISTYRETHQHIKAFCHLMDAFRNHNPPAITESLFLTTHGILTSGIDIDQNNPWPSYSGRYRTAQVVAGLHAFPPAEQVPSAMHNLITSLNRELDQRKLDPVALAAKYSHMLVNIHPFLDGNGRMCRILLNALLYNLGGGALACFGQDETERDEYLGIAARASQNTAAQQDEWEEGEEGAPKYYKELASYTLKHVTEGLGEWKHWLEANGKSLELGSGAGVVEQEGMTFVDVINAKFRGPDKVIEGSEDILAELFAASGGVRES</sequence>
<organism evidence="4 5">
    <name type="scientific">Cercophora samala</name>
    <dbReference type="NCBI Taxonomy" id="330535"/>
    <lineage>
        <taxon>Eukaryota</taxon>
        <taxon>Fungi</taxon>
        <taxon>Dikarya</taxon>
        <taxon>Ascomycota</taxon>
        <taxon>Pezizomycotina</taxon>
        <taxon>Sordariomycetes</taxon>
        <taxon>Sordariomycetidae</taxon>
        <taxon>Sordariales</taxon>
        <taxon>Lasiosphaeriaceae</taxon>
        <taxon>Cercophora</taxon>
    </lineage>
</organism>
<proteinExistence type="predicted"/>
<evidence type="ECO:0000259" key="3">
    <source>
        <dbReference type="PROSITE" id="PS51459"/>
    </source>
</evidence>
<name>A0AA40DDH1_9PEZI</name>
<evidence type="ECO:0000313" key="4">
    <source>
        <dbReference type="EMBL" id="KAK0670105.1"/>
    </source>
</evidence>
<comment type="caution">
    <text evidence="4">The sequence shown here is derived from an EMBL/GenBank/DDBJ whole genome shotgun (WGS) entry which is preliminary data.</text>
</comment>
<protein>
    <submittedName>
        <fullName evidence="4">Fido domain-containing protein</fullName>
    </submittedName>
</protein>
<dbReference type="AlphaFoldDB" id="A0AA40DDH1"/>
<dbReference type="PANTHER" id="PTHR13504">
    <property type="entry name" value="FIDO DOMAIN-CONTAINING PROTEIN DDB_G0283145"/>
    <property type="match status" value="1"/>
</dbReference>
<evidence type="ECO:0000313" key="5">
    <source>
        <dbReference type="Proteomes" id="UP001174997"/>
    </source>
</evidence>
<feature type="active site" evidence="1">
    <location>
        <position position="246"/>
    </location>
</feature>
<dbReference type="InterPro" id="IPR036597">
    <property type="entry name" value="Fido-like_dom_sf"/>
</dbReference>
<evidence type="ECO:0000256" key="2">
    <source>
        <dbReference type="PIRSR" id="PIRSR640198-2"/>
    </source>
</evidence>
<dbReference type="InterPro" id="IPR040198">
    <property type="entry name" value="Fido_containing"/>
</dbReference>
<dbReference type="Proteomes" id="UP001174997">
    <property type="component" value="Unassembled WGS sequence"/>
</dbReference>
<dbReference type="PROSITE" id="PS51459">
    <property type="entry name" value="FIDO"/>
    <property type="match status" value="1"/>
</dbReference>
<dbReference type="Gene3D" id="1.10.3290.10">
    <property type="entry name" value="Fido-like domain"/>
    <property type="match status" value="1"/>
</dbReference>
<gene>
    <name evidence="4" type="ORF">QBC41DRAFT_97855</name>
</gene>
<dbReference type="Pfam" id="PF02661">
    <property type="entry name" value="Fic"/>
    <property type="match status" value="1"/>
</dbReference>
<dbReference type="InterPro" id="IPR003812">
    <property type="entry name" value="Fido"/>
</dbReference>
<reference evidence="4" key="1">
    <citation type="submission" date="2023-06" db="EMBL/GenBank/DDBJ databases">
        <title>Genome-scale phylogeny and comparative genomics of the fungal order Sordariales.</title>
        <authorList>
            <consortium name="Lawrence Berkeley National Laboratory"/>
            <person name="Hensen N."/>
            <person name="Bonometti L."/>
            <person name="Westerberg I."/>
            <person name="Brannstrom I.O."/>
            <person name="Guillou S."/>
            <person name="Cros-Aarteil S."/>
            <person name="Calhoun S."/>
            <person name="Haridas S."/>
            <person name="Kuo A."/>
            <person name="Mondo S."/>
            <person name="Pangilinan J."/>
            <person name="Riley R."/>
            <person name="Labutti K."/>
            <person name="Andreopoulos B."/>
            <person name="Lipzen A."/>
            <person name="Chen C."/>
            <person name="Yanf M."/>
            <person name="Daum C."/>
            <person name="Ng V."/>
            <person name="Clum A."/>
            <person name="Steindorff A."/>
            <person name="Ohm R."/>
            <person name="Martin F."/>
            <person name="Silar P."/>
            <person name="Natvig D."/>
            <person name="Lalanne C."/>
            <person name="Gautier V."/>
            <person name="Ament-Velasquez S.L."/>
            <person name="Kruys A."/>
            <person name="Hutchinson M.I."/>
            <person name="Powell A.J."/>
            <person name="Barry K."/>
            <person name="Miller A.N."/>
            <person name="Grigoriev I.V."/>
            <person name="Debuchy R."/>
            <person name="Gladieux P."/>
            <person name="Thoren M.H."/>
            <person name="Johannesson H."/>
        </authorList>
    </citation>
    <scope>NUCLEOTIDE SEQUENCE</scope>
    <source>
        <strain evidence="4">CBS 307.81</strain>
    </source>
</reference>
<accession>A0AA40DDH1</accession>
<evidence type="ECO:0000256" key="1">
    <source>
        <dbReference type="PIRSR" id="PIRSR640198-1"/>
    </source>
</evidence>
<feature type="binding site" evidence="2">
    <location>
        <begin position="250"/>
        <end position="257"/>
    </location>
    <ligand>
        <name>ATP</name>
        <dbReference type="ChEBI" id="CHEBI:30616"/>
    </ligand>
</feature>
<dbReference type="PANTHER" id="PTHR13504:SF38">
    <property type="entry name" value="FIDO DOMAIN-CONTAINING PROTEIN"/>
    <property type="match status" value="1"/>
</dbReference>
<feature type="domain" description="Fido" evidence="3">
    <location>
        <begin position="160"/>
        <end position="323"/>
    </location>
</feature>
<dbReference type="GO" id="GO:0005524">
    <property type="term" value="F:ATP binding"/>
    <property type="evidence" value="ECO:0007669"/>
    <property type="project" value="UniProtKB-KW"/>
</dbReference>
<dbReference type="SUPFAM" id="SSF140931">
    <property type="entry name" value="Fic-like"/>
    <property type="match status" value="1"/>
</dbReference>
<dbReference type="EMBL" id="JAULSY010000035">
    <property type="protein sequence ID" value="KAK0670105.1"/>
    <property type="molecule type" value="Genomic_DNA"/>
</dbReference>
<keyword evidence="5" id="KW-1185">Reference proteome</keyword>
<keyword evidence="2" id="KW-0067">ATP-binding</keyword>
<keyword evidence="2" id="KW-0547">Nucleotide-binding</keyword>